<dbReference type="EMBL" id="CADILD010000002">
    <property type="protein sequence ID" value="CAB3884237.1"/>
    <property type="molecule type" value="Genomic_DNA"/>
</dbReference>
<accession>A0A6S7D960</accession>
<dbReference type="Gene3D" id="3.40.630.30">
    <property type="match status" value="1"/>
</dbReference>
<evidence type="ECO:0000259" key="1">
    <source>
        <dbReference type="PROSITE" id="PS51186"/>
    </source>
</evidence>
<dbReference type="PANTHER" id="PTHR43792">
    <property type="entry name" value="GNAT FAMILY, PUTATIVE (AFU_ORTHOLOGUE AFUA_3G00765)-RELATED-RELATED"/>
    <property type="match status" value="1"/>
</dbReference>
<protein>
    <recommendedName>
        <fullName evidence="1">N-acetyltransferase domain-containing protein</fullName>
    </recommendedName>
</protein>
<dbReference type="PROSITE" id="PS51186">
    <property type="entry name" value="GNAT"/>
    <property type="match status" value="1"/>
</dbReference>
<gene>
    <name evidence="2" type="ORF">LMG1861_03437</name>
</gene>
<feature type="domain" description="N-acetyltransferase" evidence="1">
    <location>
        <begin position="15"/>
        <end position="174"/>
    </location>
</feature>
<dbReference type="AlphaFoldDB" id="A0A6S7D960"/>
<dbReference type="Proteomes" id="UP000494105">
    <property type="component" value="Unassembled WGS sequence"/>
</dbReference>
<dbReference type="InterPro" id="IPR000182">
    <property type="entry name" value="GNAT_dom"/>
</dbReference>
<evidence type="ECO:0000313" key="2">
    <source>
        <dbReference type="EMBL" id="CAB3884237.1"/>
    </source>
</evidence>
<dbReference type="SUPFAM" id="SSF55729">
    <property type="entry name" value="Acyl-CoA N-acyltransferases (Nat)"/>
    <property type="match status" value="1"/>
</dbReference>
<reference evidence="2 3" key="1">
    <citation type="submission" date="2020-04" db="EMBL/GenBank/DDBJ databases">
        <authorList>
            <person name="De Canck E."/>
        </authorList>
    </citation>
    <scope>NUCLEOTIDE SEQUENCE [LARGE SCALE GENOMIC DNA]</scope>
    <source>
        <strain evidence="2 3">LMG 1861</strain>
    </source>
</reference>
<proteinExistence type="predicted"/>
<dbReference type="InterPro" id="IPR016181">
    <property type="entry name" value="Acyl_CoA_acyltransferase"/>
</dbReference>
<sequence>MSLADFPDVFLTDRLRAERMRREHLPFITRMHADPDVMATMGGTRDAAASRLYLAQNESHWADHGYGMYVLQTREDGATAGRAGLKFTVTDDRAAIELAYAFEPGCWGRGYAFEISNALIALGFKHLPVDALCAVAIESNAASRRVLEKAGMRYVGKTASDKSNAKVRYAILREDWLALQREADARARPLPR</sequence>
<organism evidence="2 3">
    <name type="scientific">Achromobacter piechaudii</name>
    <dbReference type="NCBI Taxonomy" id="72556"/>
    <lineage>
        <taxon>Bacteria</taxon>
        <taxon>Pseudomonadati</taxon>
        <taxon>Pseudomonadota</taxon>
        <taxon>Betaproteobacteria</taxon>
        <taxon>Burkholderiales</taxon>
        <taxon>Alcaligenaceae</taxon>
        <taxon>Achromobacter</taxon>
    </lineage>
</organism>
<dbReference type="PANTHER" id="PTHR43792:SF1">
    <property type="entry name" value="N-ACETYLTRANSFERASE DOMAIN-CONTAINING PROTEIN"/>
    <property type="match status" value="1"/>
</dbReference>
<dbReference type="Pfam" id="PF13302">
    <property type="entry name" value="Acetyltransf_3"/>
    <property type="match status" value="1"/>
</dbReference>
<dbReference type="RefSeq" id="WP_175129020.1">
    <property type="nucleotide sequence ID" value="NZ_CADILD010000002.1"/>
</dbReference>
<dbReference type="InterPro" id="IPR051531">
    <property type="entry name" value="N-acetyltransferase"/>
</dbReference>
<evidence type="ECO:0000313" key="3">
    <source>
        <dbReference type="Proteomes" id="UP000494105"/>
    </source>
</evidence>
<name>A0A6S7D960_9BURK</name>
<dbReference type="GO" id="GO:0016747">
    <property type="term" value="F:acyltransferase activity, transferring groups other than amino-acyl groups"/>
    <property type="evidence" value="ECO:0007669"/>
    <property type="project" value="InterPro"/>
</dbReference>